<evidence type="ECO:0000256" key="1">
    <source>
        <dbReference type="ARBA" id="ARBA00001947"/>
    </source>
</evidence>
<comment type="caution">
    <text evidence="9">The sequence shown here is derived from an EMBL/GenBank/DDBJ whole genome shotgun (WGS) entry which is preliminary data.</text>
</comment>
<evidence type="ECO:0000256" key="7">
    <source>
        <dbReference type="SAM" id="Phobius"/>
    </source>
</evidence>
<evidence type="ECO:0000256" key="6">
    <source>
        <dbReference type="ARBA" id="ARBA00023049"/>
    </source>
</evidence>
<dbReference type="RefSeq" id="WP_262399629.1">
    <property type="nucleotide sequence ID" value="NZ_JACRTB010000008.1"/>
</dbReference>
<keyword evidence="10" id="KW-1185">Reference proteome</keyword>
<evidence type="ECO:0000313" key="10">
    <source>
        <dbReference type="Proteomes" id="UP000658131"/>
    </source>
</evidence>
<feature type="transmembrane region" description="Helical" evidence="7">
    <location>
        <begin position="114"/>
        <end position="137"/>
    </location>
</feature>
<keyword evidence="3" id="KW-0645">Protease</keyword>
<evidence type="ECO:0000256" key="3">
    <source>
        <dbReference type="ARBA" id="ARBA00022670"/>
    </source>
</evidence>
<evidence type="ECO:0000313" key="9">
    <source>
        <dbReference type="EMBL" id="MBC8576078.1"/>
    </source>
</evidence>
<evidence type="ECO:0000256" key="8">
    <source>
        <dbReference type="SAM" id="SignalP"/>
    </source>
</evidence>
<dbReference type="EMBL" id="JACRTB010000008">
    <property type="protein sequence ID" value="MBC8576078.1"/>
    <property type="molecule type" value="Genomic_DNA"/>
</dbReference>
<evidence type="ECO:0000256" key="4">
    <source>
        <dbReference type="ARBA" id="ARBA00022801"/>
    </source>
</evidence>
<dbReference type="PANTHER" id="PTHR39188:SF3">
    <property type="entry name" value="STAGE IV SPORULATION PROTEIN FB"/>
    <property type="match status" value="1"/>
</dbReference>
<feature type="chain" id="PRO_5045598073" evidence="8">
    <location>
        <begin position="19"/>
        <end position="169"/>
    </location>
</feature>
<feature type="transmembrane region" description="Helical" evidence="7">
    <location>
        <begin position="79"/>
        <end position="102"/>
    </location>
</feature>
<name>A0ABR7NI53_9FIRM</name>
<gene>
    <name evidence="9" type="ORF">H8717_06610</name>
</gene>
<dbReference type="PANTHER" id="PTHR39188">
    <property type="entry name" value="MEMBRANE-ASSOCIATED ZINC METALLOPROTEASE M50B"/>
    <property type="match status" value="1"/>
</dbReference>
<keyword evidence="6" id="KW-0482">Metalloprotease</keyword>
<evidence type="ECO:0000256" key="2">
    <source>
        <dbReference type="ARBA" id="ARBA00007931"/>
    </source>
</evidence>
<keyword evidence="4" id="KW-0378">Hydrolase</keyword>
<proteinExistence type="inferred from homology"/>
<keyword evidence="7" id="KW-1133">Transmembrane helix</keyword>
<feature type="signal peptide" evidence="8">
    <location>
        <begin position="1"/>
        <end position="18"/>
    </location>
</feature>
<sequence>MNAAQSRVTVSFWFFALAAACALTGQDVCGLLLAAAIHETGHLAAMACCGGRVERFELGAFGAKILPRYPKVPSAARELAVLSAGPTAGIAAGAAAALLGFWRFAEINWFLSGFNLLPLPGLDGGSILSLVLCALFGERGERAAGTAGLLVSGLLAAALLLLCFTRAAI</sequence>
<protein>
    <submittedName>
        <fullName evidence="9">M50 family metallopeptidase</fullName>
    </submittedName>
</protein>
<keyword evidence="5" id="KW-0862">Zinc</keyword>
<keyword evidence="8" id="KW-0732">Signal</keyword>
<reference evidence="9 10" key="1">
    <citation type="submission" date="2020-08" db="EMBL/GenBank/DDBJ databases">
        <title>Genome public.</title>
        <authorList>
            <person name="Liu C."/>
            <person name="Sun Q."/>
        </authorList>
    </citation>
    <scope>NUCLEOTIDE SEQUENCE [LARGE SCALE GENOMIC DNA]</scope>
    <source>
        <strain evidence="9 10">BX1</strain>
    </source>
</reference>
<comment type="cofactor">
    <cofactor evidence="1">
        <name>Zn(2+)</name>
        <dbReference type="ChEBI" id="CHEBI:29105"/>
    </cofactor>
</comment>
<feature type="transmembrane region" description="Helical" evidence="7">
    <location>
        <begin position="143"/>
        <end position="164"/>
    </location>
</feature>
<keyword evidence="7" id="KW-0812">Transmembrane</keyword>
<feature type="transmembrane region" description="Helical" evidence="7">
    <location>
        <begin position="12"/>
        <end position="37"/>
    </location>
</feature>
<dbReference type="PROSITE" id="PS51257">
    <property type="entry name" value="PROKAR_LIPOPROTEIN"/>
    <property type="match status" value="1"/>
</dbReference>
<dbReference type="Proteomes" id="UP000658131">
    <property type="component" value="Unassembled WGS sequence"/>
</dbReference>
<keyword evidence="7" id="KW-0472">Membrane</keyword>
<comment type="similarity">
    <text evidence="2">Belongs to the peptidase M50B family.</text>
</comment>
<accession>A0ABR7NI53</accession>
<evidence type="ECO:0000256" key="5">
    <source>
        <dbReference type="ARBA" id="ARBA00022833"/>
    </source>
</evidence>
<organism evidence="9 10">
    <name type="scientific">Yanshouia hominis</name>
    <dbReference type="NCBI Taxonomy" id="2763673"/>
    <lineage>
        <taxon>Bacteria</taxon>
        <taxon>Bacillati</taxon>
        <taxon>Bacillota</taxon>
        <taxon>Clostridia</taxon>
        <taxon>Eubacteriales</taxon>
        <taxon>Oscillospiraceae</taxon>
        <taxon>Yanshouia</taxon>
    </lineage>
</organism>